<dbReference type="OrthoDB" id="1436450at2759"/>
<name>A0A9P0MQD9_NEZVI</name>
<protein>
    <recommendedName>
        <fullName evidence="4">Transposase</fullName>
    </recommendedName>
</protein>
<dbReference type="InterPro" id="IPR027417">
    <property type="entry name" value="P-loop_NTPase"/>
</dbReference>
<dbReference type="GO" id="GO:0005525">
    <property type="term" value="F:GTP binding"/>
    <property type="evidence" value="ECO:0007669"/>
    <property type="project" value="InterPro"/>
</dbReference>
<dbReference type="EMBL" id="OV725081">
    <property type="protein sequence ID" value="CAH1400885.1"/>
    <property type="molecule type" value="Genomic_DNA"/>
</dbReference>
<sequence>MPLSAEDVARGVALIDDGRSIRYAANAIGVPYETLRDAGRRCRETGSYNSWPGSGRPIWDDRFLTLRILRNLHLTVVQATHQLEEVRGVQISERTARRRLNEYGLMAFRPNTAIGLWTNKVLYVLEMSQDSLFDLQTGVKGCGEEEMKDMQPVIFPTWFLNGVLEQKPALDIESREVSEEEARNWCKENGDMPYIETSARDAINVDGAFSTAVDIWLNLEEAMDRCANYGEGTIKLNMFQNKKVLCCRGAV</sequence>
<comment type="subcellular location">
    <subcellularLocation>
        <location evidence="1">Nucleus</location>
    </subcellularLocation>
</comment>
<gene>
    <name evidence="2" type="ORF">NEZAVI_LOCUS10027</name>
</gene>
<dbReference type="InterPro" id="IPR009057">
    <property type="entry name" value="Homeodomain-like_sf"/>
</dbReference>
<reference evidence="2" key="1">
    <citation type="submission" date="2022-01" db="EMBL/GenBank/DDBJ databases">
        <authorList>
            <person name="King R."/>
        </authorList>
    </citation>
    <scope>NUCLEOTIDE SEQUENCE</scope>
</reference>
<organism evidence="2 3">
    <name type="scientific">Nezara viridula</name>
    <name type="common">Southern green stink bug</name>
    <name type="synonym">Cimex viridulus</name>
    <dbReference type="NCBI Taxonomy" id="85310"/>
    <lineage>
        <taxon>Eukaryota</taxon>
        <taxon>Metazoa</taxon>
        <taxon>Ecdysozoa</taxon>
        <taxon>Arthropoda</taxon>
        <taxon>Hexapoda</taxon>
        <taxon>Insecta</taxon>
        <taxon>Pterygota</taxon>
        <taxon>Neoptera</taxon>
        <taxon>Paraneoptera</taxon>
        <taxon>Hemiptera</taxon>
        <taxon>Heteroptera</taxon>
        <taxon>Panheteroptera</taxon>
        <taxon>Pentatomomorpha</taxon>
        <taxon>Pentatomoidea</taxon>
        <taxon>Pentatomidae</taxon>
        <taxon>Pentatominae</taxon>
        <taxon>Nezara</taxon>
    </lineage>
</organism>
<evidence type="ECO:0008006" key="4">
    <source>
        <dbReference type="Google" id="ProtNLM"/>
    </source>
</evidence>
<keyword evidence="3" id="KW-1185">Reference proteome</keyword>
<accession>A0A9P0MQD9</accession>
<evidence type="ECO:0000256" key="1">
    <source>
        <dbReference type="ARBA" id="ARBA00004123"/>
    </source>
</evidence>
<dbReference type="GO" id="GO:0003924">
    <property type="term" value="F:GTPase activity"/>
    <property type="evidence" value="ECO:0007669"/>
    <property type="project" value="InterPro"/>
</dbReference>
<dbReference type="AlphaFoldDB" id="A0A9P0MQD9"/>
<dbReference type="Pfam" id="PF00071">
    <property type="entry name" value="Ras"/>
    <property type="match status" value="1"/>
</dbReference>
<dbReference type="Gene3D" id="3.40.50.300">
    <property type="entry name" value="P-loop containing nucleotide triphosphate hydrolases"/>
    <property type="match status" value="1"/>
</dbReference>
<dbReference type="SUPFAM" id="SSF52540">
    <property type="entry name" value="P-loop containing nucleoside triphosphate hydrolases"/>
    <property type="match status" value="1"/>
</dbReference>
<dbReference type="Proteomes" id="UP001152798">
    <property type="component" value="Chromosome 5"/>
</dbReference>
<proteinExistence type="predicted"/>
<dbReference type="SUPFAM" id="SSF46689">
    <property type="entry name" value="Homeodomain-like"/>
    <property type="match status" value="1"/>
</dbReference>
<evidence type="ECO:0000313" key="3">
    <source>
        <dbReference type="Proteomes" id="UP001152798"/>
    </source>
</evidence>
<dbReference type="InterPro" id="IPR001806">
    <property type="entry name" value="Small_GTPase"/>
</dbReference>
<evidence type="ECO:0000313" key="2">
    <source>
        <dbReference type="EMBL" id="CAH1400885.1"/>
    </source>
</evidence>
<dbReference type="GO" id="GO:0005634">
    <property type="term" value="C:nucleus"/>
    <property type="evidence" value="ECO:0007669"/>
    <property type="project" value="UniProtKB-SubCell"/>
</dbReference>